<dbReference type="CDD" id="cd00320">
    <property type="entry name" value="cpn10"/>
    <property type="match status" value="1"/>
</dbReference>
<keyword evidence="1" id="KW-0143">Chaperone</keyword>
<proteinExistence type="predicted"/>
<dbReference type="Pfam" id="PF00166">
    <property type="entry name" value="Cpn10"/>
    <property type="match status" value="1"/>
</dbReference>
<organism evidence="2">
    <name type="scientific">freshwater metagenome</name>
    <dbReference type="NCBI Taxonomy" id="449393"/>
    <lineage>
        <taxon>unclassified sequences</taxon>
        <taxon>metagenomes</taxon>
        <taxon>ecological metagenomes</taxon>
    </lineage>
</organism>
<gene>
    <name evidence="2" type="ORF">UFOPK2399_00794</name>
</gene>
<dbReference type="SMART" id="SM00883">
    <property type="entry name" value="Cpn10"/>
    <property type="match status" value="1"/>
</dbReference>
<sequence length="104" mass="11225">MAANVLGMIDPASSTAIRLEPLDDFVVIEPLEESETASGLIVPINEASHVATGIVAAIGPEVTTLEPGDKVLYPRSAGFEVRLVRSPHRVRVMKREDLIARVHD</sequence>
<accession>A0A6J6P714</accession>
<dbReference type="SUPFAM" id="SSF50129">
    <property type="entry name" value="GroES-like"/>
    <property type="match status" value="1"/>
</dbReference>
<dbReference type="GO" id="GO:0005524">
    <property type="term" value="F:ATP binding"/>
    <property type="evidence" value="ECO:0007669"/>
    <property type="project" value="InterPro"/>
</dbReference>
<dbReference type="InterPro" id="IPR037124">
    <property type="entry name" value="Chaperonin_GroES_sf"/>
</dbReference>
<evidence type="ECO:0000256" key="1">
    <source>
        <dbReference type="ARBA" id="ARBA00023186"/>
    </source>
</evidence>
<evidence type="ECO:0000313" key="2">
    <source>
        <dbReference type="EMBL" id="CAB4692144.1"/>
    </source>
</evidence>
<dbReference type="Gene3D" id="2.30.33.40">
    <property type="entry name" value="GroES chaperonin"/>
    <property type="match status" value="1"/>
</dbReference>
<dbReference type="GO" id="GO:0044183">
    <property type="term" value="F:protein folding chaperone"/>
    <property type="evidence" value="ECO:0007669"/>
    <property type="project" value="InterPro"/>
</dbReference>
<dbReference type="PRINTS" id="PR00297">
    <property type="entry name" value="CHAPERONIN10"/>
</dbReference>
<dbReference type="AlphaFoldDB" id="A0A6J6P714"/>
<reference evidence="2" key="1">
    <citation type="submission" date="2020-05" db="EMBL/GenBank/DDBJ databases">
        <authorList>
            <person name="Chiriac C."/>
            <person name="Salcher M."/>
            <person name="Ghai R."/>
            <person name="Kavagutti S V."/>
        </authorList>
    </citation>
    <scope>NUCLEOTIDE SEQUENCE</scope>
</reference>
<dbReference type="EMBL" id="CAEZXP010000001">
    <property type="protein sequence ID" value="CAB4692144.1"/>
    <property type="molecule type" value="Genomic_DNA"/>
</dbReference>
<dbReference type="InterPro" id="IPR020818">
    <property type="entry name" value="Chaperonin_GroES"/>
</dbReference>
<dbReference type="InterPro" id="IPR011032">
    <property type="entry name" value="GroES-like_sf"/>
</dbReference>
<name>A0A6J6P714_9ZZZZ</name>
<protein>
    <submittedName>
        <fullName evidence="2">Unannotated protein</fullName>
    </submittedName>
</protein>